<name>A0A8T0LI85_PHAAN</name>
<dbReference type="AlphaFoldDB" id="A0A8T0LI85"/>
<dbReference type="Pfam" id="PF26584">
    <property type="entry name" value="At1g61900"/>
    <property type="match status" value="1"/>
</dbReference>
<dbReference type="PANTHER" id="PTHR33831">
    <property type="entry name" value="GPI-ANCHORED PROTEIN"/>
    <property type="match status" value="1"/>
</dbReference>
<dbReference type="InterPro" id="IPR040336">
    <property type="entry name" value="At1g61900-like"/>
</dbReference>
<sequence length="262" mass="29128">MADIVGGCESVSRSRFSFFLSFSTSPSRGLCWLSSPLSPLALLAMVSVGSPCRRLKEYTDNQLLVDSICNKYDKYDVEKHCDSNVFGDDAFVRLYAFFDADIEALLQAHLNPITVDSIIFKVLHDWLSACPLVFPDTMQVARGCGDGISNKTACCNAMESYVSHLQKQSLIMNLQALDCAKTLAMKLKRSKITADIYGLCHITLKDFFLQGMEKRALLATKASLRTCHHHCDKYGKRTHTTTPLKPPRTTHIEAVVPINTAP</sequence>
<dbReference type="GO" id="GO:0005886">
    <property type="term" value="C:plasma membrane"/>
    <property type="evidence" value="ECO:0007669"/>
    <property type="project" value="TreeGrafter"/>
</dbReference>
<evidence type="ECO:0000313" key="3">
    <source>
        <dbReference type="Proteomes" id="UP000743370"/>
    </source>
</evidence>
<feature type="domain" description="At1g61900-like C-terminal" evidence="1">
    <location>
        <begin position="129"/>
        <end position="201"/>
    </location>
</feature>
<dbReference type="PANTHER" id="PTHR33831:SF5">
    <property type="entry name" value="OS07G0102300 PROTEIN"/>
    <property type="match status" value="1"/>
</dbReference>
<proteinExistence type="predicted"/>
<protein>
    <submittedName>
        <fullName evidence="2">Putative GPI-anchored protein</fullName>
    </submittedName>
</protein>
<organism evidence="2 3">
    <name type="scientific">Phaseolus angularis</name>
    <name type="common">Azuki bean</name>
    <name type="synonym">Vigna angularis</name>
    <dbReference type="NCBI Taxonomy" id="3914"/>
    <lineage>
        <taxon>Eukaryota</taxon>
        <taxon>Viridiplantae</taxon>
        <taxon>Streptophyta</taxon>
        <taxon>Embryophyta</taxon>
        <taxon>Tracheophyta</taxon>
        <taxon>Spermatophyta</taxon>
        <taxon>Magnoliopsida</taxon>
        <taxon>eudicotyledons</taxon>
        <taxon>Gunneridae</taxon>
        <taxon>Pentapetalae</taxon>
        <taxon>rosids</taxon>
        <taxon>fabids</taxon>
        <taxon>Fabales</taxon>
        <taxon>Fabaceae</taxon>
        <taxon>Papilionoideae</taxon>
        <taxon>50 kb inversion clade</taxon>
        <taxon>NPAAA clade</taxon>
        <taxon>indigoferoid/millettioid clade</taxon>
        <taxon>Phaseoleae</taxon>
        <taxon>Vigna</taxon>
    </lineage>
</organism>
<dbReference type="Proteomes" id="UP000743370">
    <property type="component" value="Unassembled WGS sequence"/>
</dbReference>
<comment type="caution">
    <text evidence="2">The sequence shown here is derived from an EMBL/GenBank/DDBJ whole genome shotgun (WGS) entry which is preliminary data.</text>
</comment>
<gene>
    <name evidence="2" type="ORF">HKW66_Vig0007700</name>
</gene>
<accession>A0A8T0LI85</accession>
<reference evidence="2 3" key="1">
    <citation type="submission" date="2020-05" db="EMBL/GenBank/DDBJ databases">
        <title>Vigna angularis (adzuki bean) Var. LongXiaoDou No. 4 denovo assembly.</title>
        <authorList>
            <person name="Xiang H."/>
        </authorList>
    </citation>
    <scope>NUCLEOTIDE SEQUENCE [LARGE SCALE GENOMIC DNA]</scope>
    <source>
        <tissue evidence="2">Leaf</tissue>
    </source>
</reference>
<evidence type="ECO:0000259" key="1">
    <source>
        <dbReference type="Pfam" id="PF26584"/>
    </source>
</evidence>
<dbReference type="InterPro" id="IPR059003">
    <property type="entry name" value="At1g61900_C"/>
</dbReference>
<evidence type="ECO:0000313" key="2">
    <source>
        <dbReference type="EMBL" id="KAG2410105.1"/>
    </source>
</evidence>
<dbReference type="EMBL" id="JABFOF010000001">
    <property type="protein sequence ID" value="KAG2410105.1"/>
    <property type="molecule type" value="Genomic_DNA"/>
</dbReference>